<dbReference type="NCBIfam" id="TIGR04353">
    <property type="entry name" value="PqqD_rel_X"/>
    <property type="match status" value="1"/>
</dbReference>
<dbReference type="HOGENOM" id="CLU_2217216_0_0_4"/>
<gene>
    <name evidence="1" type="ordered locus">CAP2UW1_2880</name>
</gene>
<evidence type="ECO:0000313" key="1">
    <source>
        <dbReference type="EMBL" id="ACV36160.1"/>
    </source>
</evidence>
<organism evidence="1">
    <name type="scientific">Accumulibacter regalis</name>
    <dbReference type="NCBI Taxonomy" id="522306"/>
    <lineage>
        <taxon>Bacteria</taxon>
        <taxon>Pseudomonadati</taxon>
        <taxon>Pseudomonadota</taxon>
        <taxon>Betaproteobacteria</taxon>
        <taxon>Candidatus Accumulibacter</taxon>
    </lineage>
</organism>
<dbReference type="AlphaFoldDB" id="C7RTZ6"/>
<protein>
    <recommendedName>
        <fullName evidence="2">HPr-rel-A system PqqD family protein</fullName>
    </recommendedName>
</protein>
<proteinExistence type="predicted"/>
<dbReference type="EMBL" id="CP001715">
    <property type="protein sequence ID" value="ACV36160.1"/>
    <property type="molecule type" value="Genomic_DNA"/>
</dbReference>
<dbReference type="KEGG" id="app:CAP2UW1_2880"/>
<sequence length="106" mass="11507">MSDSGEGAEILISTPAAGSLRWQQWDEVYLVYQASSAETHVFNDTTALILRCLEHGPQSLTAVRSWTETALGVEQGQLATDHFAFAVGRLEELGLVDSLEQALATQ</sequence>
<reference evidence="1" key="2">
    <citation type="submission" date="2009-09" db="EMBL/GenBank/DDBJ databases">
        <title>Complete sequence of chromosome of Candidatus Accumulibacter phosphatis clade IIA str. UW-1.</title>
        <authorList>
            <consortium name="US DOE Joint Genome Institute"/>
            <person name="Martin H.G."/>
            <person name="Ivanova N."/>
            <person name="Kunin V."/>
            <person name="Warnecke F."/>
            <person name="Barry K."/>
            <person name="He S."/>
            <person name="Salamov A."/>
            <person name="Szeto E."/>
            <person name="Dalin E."/>
            <person name="Pangilinan J.L."/>
            <person name="Lapidus A."/>
            <person name="Lowry S."/>
            <person name="Kyrpides N.C."/>
            <person name="McMahon K.D."/>
            <person name="Hugenholtz P."/>
        </authorList>
    </citation>
    <scope>NUCLEOTIDE SEQUENCE [LARGE SCALE GENOMIC DNA]</scope>
    <source>
        <strain evidence="1">UW-1</strain>
    </source>
</reference>
<dbReference type="InterPro" id="IPR027599">
    <property type="entry name" value="PqqD-rel_X"/>
</dbReference>
<reference evidence="1" key="1">
    <citation type="submission" date="2009-08" db="EMBL/GenBank/DDBJ databases">
        <authorList>
            <consortium name="US DOE Joint Genome Institute"/>
            <person name="Lucas S."/>
            <person name="Copeland A."/>
            <person name="Lapidus A."/>
            <person name="Glavina del Rio T."/>
            <person name="Dalin E."/>
            <person name="Tice H."/>
            <person name="Bruce D."/>
            <person name="Barry K."/>
            <person name="Pitluck S."/>
            <person name="Lowry S."/>
            <person name="Larimer F."/>
            <person name="Land M."/>
            <person name="Hauser L."/>
            <person name="Kyrpides N."/>
            <person name="Ivanova N."/>
            <person name="McMahon K.D."/>
            <person name="Hugenholtz P."/>
        </authorList>
    </citation>
    <scope>NUCLEOTIDE SEQUENCE</scope>
    <source>
        <strain evidence="1">UW-1</strain>
    </source>
</reference>
<dbReference type="STRING" id="522306.CAP2UW1_2880"/>
<accession>C7RTZ6</accession>
<name>C7RTZ6_ACCRE</name>
<evidence type="ECO:0008006" key="2">
    <source>
        <dbReference type="Google" id="ProtNLM"/>
    </source>
</evidence>